<reference evidence="4 5" key="1">
    <citation type="submission" date="2021-06" db="EMBL/GenBank/DDBJ databases">
        <authorList>
            <person name="Palmer J.M."/>
        </authorList>
    </citation>
    <scope>NUCLEOTIDE SEQUENCE [LARGE SCALE GENOMIC DNA]</scope>
    <source>
        <strain evidence="5">if_2019</strain>
        <tissue evidence="4">Muscle</tissue>
    </source>
</reference>
<dbReference type="PANTHER" id="PTHR23113">
    <property type="entry name" value="GUANINE NUCLEOTIDE EXCHANGE FACTOR"/>
    <property type="match status" value="1"/>
</dbReference>
<feature type="non-terminal residue" evidence="4">
    <location>
        <position position="1"/>
    </location>
</feature>
<accession>A0ABV0UIK9</accession>
<comment type="caution">
    <text evidence="4">The sequence shown here is derived from an EMBL/GenBank/DDBJ whole genome shotgun (WGS) entry which is preliminary data.</text>
</comment>
<evidence type="ECO:0000259" key="3">
    <source>
        <dbReference type="PROSITE" id="PS50009"/>
    </source>
</evidence>
<protein>
    <recommendedName>
        <fullName evidence="3">Ras-GEF domain-containing protein</fullName>
    </recommendedName>
</protein>
<evidence type="ECO:0000256" key="2">
    <source>
        <dbReference type="PROSITE-ProRule" id="PRU00168"/>
    </source>
</evidence>
<name>A0ABV0UIK9_9TELE</name>
<dbReference type="Proteomes" id="UP001482620">
    <property type="component" value="Unassembled WGS sequence"/>
</dbReference>
<dbReference type="InterPro" id="IPR008937">
    <property type="entry name" value="Ras-like_GEF"/>
</dbReference>
<evidence type="ECO:0000256" key="1">
    <source>
        <dbReference type="ARBA" id="ARBA00022658"/>
    </source>
</evidence>
<dbReference type="PROSITE" id="PS50009">
    <property type="entry name" value="RASGEF_CAT"/>
    <property type="match status" value="1"/>
</dbReference>
<dbReference type="EMBL" id="JAHRIQ010070616">
    <property type="protein sequence ID" value="MEQ2244086.1"/>
    <property type="molecule type" value="Genomic_DNA"/>
</dbReference>
<gene>
    <name evidence="4" type="ORF">ILYODFUR_013523</name>
</gene>
<keyword evidence="1 2" id="KW-0344">Guanine-nucleotide releasing factor</keyword>
<dbReference type="PANTHER" id="PTHR23113:SF350">
    <property type="entry name" value="RAL GUANINE NUCLEOTIDE DISSOCIATION STIMULATOR-LIKE 2 ISOFORM X1"/>
    <property type="match status" value="1"/>
</dbReference>
<dbReference type="Gene3D" id="1.10.840.10">
    <property type="entry name" value="Ras guanine-nucleotide exchange factors catalytic domain"/>
    <property type="match status" value="1"/>
</dbReference>
<sequence length="155" mass="17612">FSVSTGQTSSSSSPPDPLKFEATSVLGFPAGLIAEQLTKIETELFVRLVPYHCLGSLWSQRDKKGREGVCWSVRATIQQFNKLANAVSASCLWPTKLRSQQRARLLEKWISVAEECRARKNFSSLYAIVSALQSNPIHRLRRTWQETDRCVVVWW</sequence>
<evidence type="ECO:0000313" key="4">
    <source>
        <dbReference type="EMBL" id="MEQ2244086.1"/>
    </source>
</evidence>
<feature type="domain" description="Ras-GEF" evidence="3">
    <location>
        <begin position="29"/>
        <end position="155"/>
    </location>
</feature>
<dbReference type="InterPro" id="IPR036964">
    <property type="entry name" value="RASGEF_cat_dom_sf"/>
</dbReference>
<dbReference type="InterPro" id="IPR023578">
    <property type="entry name" value="Ras_GEF_dom_sf"/>
</dbReference>
<proteinExistence type="predicted"/>
<dbReference type="SMART" id="SM00147">
    <property type="entry name" value="RasGEF"/>
    <property type="match status" value="1"/>
</dbReference>
<keyword evidence="5" id="KW-1185">Reference proteome</keyword>
<dbReference type="SUPFAM" id="SSF48366">
    <property type="entry name" value="Ras GEF"/>
    <property type="match status" value="1"/>
</dbReference>
<dbReference type="Pfam" id="PF00617">
    <property type="entry name" value="RasGEF"/>
    <property type="match status" value="1"/>
</dbReference>
<dbReference type="InterPro" id="IPR001895">
    <property type="entry name" value="RASGEF_cat_dom"/>
</dbReference>
<organism evidence="4 5">
    <name type="scientific">Ilyodon furcidens</name>
    <name type="common">goldbreast splitfin</name>
    <dbReference type="NCBI Taxonomy" id="33524"/>
    <lineage>
        <taxon>Eukaryota</taxon>
        <taxon>Metazoa</taxon>
        <taxon>Chordata</taxon>
        <taxon>Craniata</taxon>
        <taxon>Vertebrata</taxon>
        <taxon>Euteleostomi</taxon>
        <taxon>Actinopterygii</taxon>
        <taxon>Neopterygii</taxon>
        <taxon>Teleostei</taxon>
        <taxon>Neoteleostei</taxon>
        <taxon>Acanthomorphata</taxon>
        <taxon>Ovalentaria</taxon>
        <taxon>Atherinomorphae</taxon>
        <taxon>Cyprinodontiformes</taxon>
        <taxon>Goodeidae</taxon>
        <taxon>Ilyodon</taxon>
    </lineage>
</organism>
<evidence type="ECO:0000313" key="5">
    <source>
        <dbReference type="Proteomes" id="UP001482620"/>
    </source>
</evidence>